<evidence type="ECO:0000313" key="1">
    <source>
        <dbReference type="EMBL" id="EAT87136.1"/>
    </source>
</evidence>
<dbReference type="EMBL" id="CH445332">
    <property type="protein sequence ID" value="EAT87136.1"/>
    <property type="molecule type" value="Genomic_DNA"/>
</dbReference>
<dbReference type="HOGENOM" id="CLU_1856003_0_0_1"/>
<dbReference type="VEuPathDB" id="FungiDB:JI435_060720"/>
<protein>
    <submittedName>
        <fullName evidence="1">Uncharacterized protein</fullName>
    </submittedName>
</protein>
<name>Q0UQ92_PHANO</name>
<dbReference type="RefSeq" id="XP_001796459.1">
    <property type="nucleotide sequence ID" value="XM_001796407.1"/>
</dbReference>
<organism evidence="1 2">
    <name type="scientific">Phaeosphaeria nodorum (strain SN15 / ATCC MYA-4574 / FGSC 10173)</name>
    <name type="common">Glume blotch fungus</name>
    <name type="synonym">Parastagonospora nodorum</name>
    <dbReference type="NCBI Taxonomy" id="321614"/>
    <lineage>
        <taxon>Eukaryota</taxon>
        <taxon>Fungi</taxon>
        <taxon>Dikarya</taxon>
        <taxon>Ascomycota</taxon>
        <taxon>Pezizomycotina</taxon>
        <taxon>Dothideomycetes</taxon>
        <taxon>Pleosporomycetidae</taxon>
        <taxon>Pleosporales</taxon>
        <taxon>Pleosporineae</taxon>
        <taxon>Phaeosphaeriaceae</taxon>
        <taxon>Parastagonospora</taxon>
    </lineage>
</organism>
<accession>Q0UQ92</accession>
<dbReference type="GeneID" id="5973336"/>
<evidence type="ECO:0000313" key="2">
    <source>
        <dbReference type="Proteomes" id="UP000001055"/>
    </source>
</evidence>
<dbReference type="Proteomes" id="UP000001055">
    <property type="component" value="Unassembled WGS sequence"/>
</dbReference>
<reference evidence="2" key="1">
    <citation type="journal article" date="2007" name="Plant Cell">
        <title>Dothideomycete-plant interactions illuminated by genome sequencing and EST analysis of the wheat pathogen Stagonospora nodorum.</title>
        <authorList>
            <person name="Hane J.K."/>
            <person name="Lowe R.G."/>
            <person name="Solomon P.S."/>
            <person name="Tan K.C."/>
            <person name="Schoch C.L."/>
            <person name="Spatafora J.W."/>
            <person name="Crous P.W."/>
            <person name="Kodira C."/>
            <person name="Birren B.W."/>
            <person name="Galagan J.E."/>
            <person name="Torriani S.F."/>
            <person name="McDonald B.A."/>
            <person name="Oliver R.P."/>
        </authorList>
    </citation>
    <scope>NUCLEOTIDE SEQUENCE [LARGE SCALE GENOMIC DNA]</scope>
    <source>
        <strain evidence="2">SN15 / ATCC MYA-4574 / FGSC 10173</strain>
    </source>
</reference>
<dbReference type="KEGG" id="pno:SNOG_06072"/>
<dbReference type="InParanoid" id="Q0UQ92"/>
<sequence>MPFQAVLQFVNVQSPITRMPHHGMASESPSPKLQFFYVAVGGVIFDSLSLFDGPLRRLVDELRNNPLFPVWMRCARAEEYVIYHLLFYYGKSIVHVCYTFLLVLSPPLSEQLLVACQELGLAVLCTTLSKHFIFPVIP</sequence>
<dbReference type="AlphaFoldDB" id="Q0UQ92"/>
<proteinExistence type="predicted"/>
<gene>
    <name evidence="1" type="ORF">SNOG_06072</name>
</gene>